<dbReference type="PANTHER" id="PTHR33408">
    <property type="entry name" value="TRANSPOSASE"/>
    <property type="match status" value="1"/>
</dbReference>
<reference evidence="2 3" key="1">
    <citation type="submission" date="2016-03" db="EMBL/GenBank/DDBJ databases">
        <title>Draft genome sequence of Flavobacterium fryxellicola DSM 16209.</title>
        <authorList>
            <person name="Shin S.-K."/>
            <person name="Yi H."/>
        </authorList>
    </citation>
    <scope>NUCLEOTIDE SEQUENCE [LARGE SCALE GENOMIC DNA]</scope>
    <source>
        <strain evidence="2 3">DSM 16209</strain>
    </source>
</reference>
<sequence>MQHIAGITLKQLQIVSLGGKIASDNPVRFIEAFVEQISLEALGFTVQTIKSEGRPSFDTKLFLQIYLYGYLNGLRSSRKLEKECIRNIELQWLLEAICPDYHSISDFRKQKPTVIPKTTRIGAERKS</sequence>
<dbReference type="InterPro" id="IPR008490">
    <property type="entry name" value="Transposase_InsH_N"/>
</dbReference>
<gene>
    <name evidence="2" type="ORF">FBFR_02310</name>
</gene>
<dbReference type="Proteomes" id="UP000077164">
    <property type="component" value="Unassembled WGS sequence"/>
</dbReference>
<dbReference type="STRING" id="249352.SAMN05444395_11035"/>
<dbReference type="EMBL" id="LVJE01000005">
    <property type="protein sequence ID" value="OAB30373.1"/>
    <property type="molecule type" value="Genomic_DNA"/>
</dbReference>
<evidence type="ECO:0000313" key="2">
    <source>
        <dbReference type="EMBL" id="OAB30373.1"/>
    </source>
</evidence>
<dbReference type="Pfam" id="PF05598">
    <property type="entry name" value="DUF772"/>
    <property type="match status" value="1"/>
</dbReference>
<name>A0A167ZES5_9FLAO</name>
<comment type="caution">
    <text evidence="2">The sequence shown here is derived from an EMBL/GenBank/DDBJ whole genome shotgun (WGS) entry which is preliminary data.</text>
</comment>
<proteinExistence type="predicted"/>
<dbReference type="RefSeq" id="WP_066076483.1">
    <property type="nucleotide sequence ID" value="NZ_FRDK01000010.1"/>
</dbReference>
<dbReference type="PANTHER" id="PTHR33408:SF2">
    <property type="entry name" value="TRANSPOSASE DDE DOMAIN-CONTAINING PROTEIN"/>
    <property type="match status" value="1"/>
</dbReference>
<accession>A0A167ZES5</accession>
<dbReference type="AlphaFoldDB" id="A0A167ZES5"/>
<protein>
    <recommendedName>
        <fullName evidence="1">Transposase InsH N-terminal domain-containing protein</fullName>
    </recommendedName>
</protein>
<evidence type="ECO:0000259" key="1">
    <source>
        <dbReference type="Pfam" id="PF05598"/>
    </source>
</evidence>
<keyword evidence="3" id="KW-1185">Reference proteome</keyword>
<feature type="domain" description="Transposase InsH N-terminal" evidence="1">
    <location>
        <begin position="18"/>
        <end position="110"/>
    </location>
</feature>
<organism evidence="2 3">
    <name type="scientific">Flavobacterium fryxellicola</name>
    <dbReference type="NCBI Taxonomy" id="249352"/>
    <lineage>
        <taxon>Bacteria</taxon>
        <taxon>Pseudomonadati</taxon>
        <taxon>Bacteroidota</taxon>
        <taxon>Flavobacteriia</taxon>
        <taxon>Flavobacteriales</taxon>
        <taxon>Flavobacteriaceae</taxon>
        <taxon>Flavobacterium</taxon>
    </lineage>
</organism>
<evidence type="ECO:0000313" key="3">
    <source>
        <dbReference type="Proteomes" id="UP000077164"/>
    </source>
</evidence>